<accession>A0A8B0SCY7</accession>
<dbReference type="EMBL" id="CP072748">
    <property type="protein sequence ID" value="QTX09216.1"/>
    <property type="molecule type" value="Genomic_DNA"/>
</dbReference>
<reference evidence="1 3" key="1">
    <citation type="submission" date="2021-03" db="EMBL/GenBank/DDBJ databases">
        <title>Draft genome and methylome analysis of Thiotrix fructosivoruns ATCC 49748.</title>
        <authorList>
            <person name="Fomenkov A."/>
            <person name="Grabovich M.Y."/>
            <person name="Roberts R.J."/>
        </authorList>
    </citation>
    <scope>NUCLEOTIDE SEQUENCE [LARGE SCALE GENOMIC DNA]</scope>
    <source>
        <strain evidence="1 3">ATCC 49748</strain>
    </source>
</reference>
<evidence type="ECO:0000313" key="1">
    <source>
        <dbReference type="EMBL" id="MBO0614373.1"/>
    </source>
</evidence>
<proteinExistence type="predicted"/>
<dbReference type="RefSeq" id="WP_207252107.1">
    <property type="nucleotide sequence ID" value="NZ_JAFMPM010000008.1"/>
</dbReference>
<keyword evidence="3" id="KW-1185">Reference proteome</keyword>
<dbReference type="Proteomes" id="UP000664466">
    <property type="component" value="Unassembled WGS sequence"/>
</dbReference>
<reference evidence="2" key="2">
    <citation type="submission" date="2021-04" db="EMBL/GenBank/DDBJ databases">
        <title>Complete Genome and methylome analysis of Thiothrix fructosivorans ATCC 49748.</title>
        <authorList>
            <person name="Fomenkov A."/>
            <person name="Sun L."/>
            <person name="Vincze T."/>
            <person name="Grabovich M.Y."/>
            <person name="Roberts R.J."/>
        </authorList>
    </citation>
    <scope>NUCLEOTIDE SEQUENCE</scope>
    <source>
        <strain evidence="2">ATCC 49748</strain>
    </source>
</reference>
<evidence type="ECO:0000313" key="2">
    <source>
        <dbReference type="EMBL" id="QTX09216.1"/>
    </source>
</evidence>
<name>A0A8B0SCY7_9GAMM</name>
<gene>
    <name evidence="2" type="ORF">J1836_011220</name>
    <name evidence="1" type="ORF">J1836_15835</name>
</gene>
<sequence length="71" mass="7509">MSVIPLFADPGGMAMPLVFLPEFLTAILTPEFVLAGEEFFVPSAADGHDISAAAAWAADATLFQPIKLMDL</sequence>
<organism evidence="2">
    <name type="scientific">Thiothrix fructosivorans</name>
    <dbReference type="NCBI Taxonomy" id="111770"/>
    <lineage>
        <taxon>Bacteria</taxon>
        <taxon>Pseudomonadati</taxon>
        <taxon>Pseudomonadota</taxon>
        <taxon>Gammaproteobacteria</taxon>
        <taxon>Thiotrichales</taxon>
        <taxon>Thiotrichaceae</taxon>
        <taxon>Thiothrix</taxon>
    </lineage>
</organism>
<protein>
    <submittedName>
        <fullName evidence="2">Uncharacterized protein</fullName>
    </submittedName>
</protein>
<evidence type="ECO:0000313" key="3">
    <source>
        <dbReference type="Proteomes" id="UP000664466"/>
    </source>
</evidence>
<dbReference type="AlphaFoldDB" id="A0A8B0SCY7"/>
<dbReference type="EMBL" id="JAFMPM010000008">
    <property type="protein sequence ID" value="MBO0614373.1"/>
    <property type="molecule type" value="Genomic_DNA"/>
</dbReference>